<feature type="region of interest" description="Disordered" evidence="1">
    <location>
        <begin position="59"/>
        <end position="93"/>
    </location>
</feature>
<reference evidence="2 3" key="1">
    <citation type="submission" date="2024-06" db="EMBL/GenBank/DDBJ databases">
        <title>Genomic Encyclopedia of Type Strains, Phase IV (KMG-IV): sequencing the most valuable type-strain genomes for metagenomic binning, comparative biology and taxonomic classification.</title>
        <authorList>
            <person name="Goeker M."/>
        </authorList>
    </citation>
    <scope>NUCLEOTIDE SEQUENCE [LARGE SCALE GENOMIC DNA]</scope>
    <source>
        <strain evidence="2 3">DSM 21331</strain>
    </source>
</reference>
<protein>
    <recommendedName>
        <fullName evidence="4">DUF3291 domain-containing protein</fullName>
    </recommendedName>
</protein>
<dbReference type="Proteomes" id="UP001549145">
    <property type="component" value="Unassembled WGS sequence"/>
</dbReference>
<evidence type="ECO:0000256" key="1">
    <source>
        <dbReference type="SAM" id="MobiDB-lite"/>
    </source>
</evidence>
<accession>A0ABV2LAN1</accession>
<evidence type="ECO:0008006" key="4">
    <source>
        <dbReference type="Google" id="ProtNLM"/>
    </source>
</evidence>
<gene>
    <name evidence="2" type="ORF">ABID43_004470</name>
</gene>
<evidence type="ECO:0000313" key="2">
    <source>
        <dbReference type="EMBL" id="MET3694907.1"/>
    </source>
</evidence>
<name>A0ABV2LAN1_9HYPH</name>
<sequence>MTAWTDEASMRAYMLAGAHRRAMPRLVHWCDEASVVHWVEDATELPSWAVADTRMRDAGRPSKVRYPSPQHATMTYRAPRLTRSGPIHPAPPA</sequence>
<keyword evidence="3" id="KW-1185">Reference proteome</keyword>
<comment type="caution">
    <text evidence="2">The sequence shown here is derived from an EMBL/GenBank/DDBJ whole genome shotgun (WGS) entry which is preliminary data.</text>
</comment>
<proteinExistence type="predicted"/>
<dbReference type="EMBL" id="JBEPMM010000019">
    <property type="protein sequence ID" value="MET3694907.1"/>
    <property type="molecule type" value="Genomic_DNA"/>
</dbReference>
<evidence type="ECO:0000313" key="3">
    <source>
        <dbReference type="Proteomes" id="UP001549145"/>
    </source>
</evidence>
<organism evidence="2 3">
    <name type="scientific">Methylobacterium goesingense</name>
    <dbReference type="NCBI Taxonomy" id="243690"/>
    <lineage>
        <taxon>Bacteria</taxon>
        <taxon>Pseudomonadati</taxon>
        <taxon>Pseudomonadota</taxon>
        <taxon>Alphaproteobacteria</taxon>
        <taxon>Hyphomicrobiales</taxon>
        <taxon>Methylobacteriaceae</taxon>
        <taxon>Methylobacterium</taxon>
    </lineage>
</organism>